<dbReference type="AlphaFoldDB" id="E3ZTK0"/>
<protein>
    <submittedName>
        <fullName evidence="2">Glycosyl transferase family protein</fullName>
    </submittedName>
</protein>
<keyword evidence="1" id="KW-1133">Transmembrane helix</keyword>
<dbReference type="HOGENOM" id="CLU_210371_0_0_9"/>
<evidence type="ECO:0000313" key="2">
    <source>
        <dbReference type="EMBL" id="EFR99048.1"/>
    </source>
</evidence>
<sequence>MITILFLGGIQLISIGIIGEYLGRIFNEVKKRPLYFVEEYNGEKEDIV</sequence>
<keyword evidence="1" id="KW-0472">Membrane</keyword>
<proteinExistence type="predicted"/>
<reference evidence="2" key="1">
    <citation type="journal article" date="2010" name="Microbiol. Resour. Announc.">
        <title>Comparative genomics of the bacterial genus Listeria: Genome evolution is characterized by limited gene acquisition and limited gene loss.</title>
        <authorList>
            <person name="den Bakker H.C."/>
            <person name="Cummings C.A."/>
            <person name="Ferreira V."/>
            <person name="Vatta P."/>
            <person name="Orsi R.H."/>
            <person name="Degoricija L."/>
            <person name="Barker M."/>
            <person name="Petrauskene O."/>
            <person name="Furtado M.R."/>
            <person name="Wiedmann M."/>
        </authorList>
    </citation>
    <scope>NUCLEOTIDE SEQUENCE [LARGE SCALE GENOMIC DNA]</scope>
    <source>
        <strain evidence="2">FSL N1-067</strain>
    </source>
</reference>
<evidence type="ECO:0000256" key="1">
    <source>
        <dbReference type="SAM" id="Phobius"/>
    </source>
</evidence>
<keyword evidence="1" id="KW-0812">Transmembrane</keyword>
<comment type="caution">
    <text evidence="2">The sequence shown here is derived from an EMBL/GenBank/DDBJ whole genome shotgun (WGS) entry which is preliminary data.</text>
</comment>
<organism evidence="2">
    <name type="scientific">Listeria seeligeri FSL N1-067</name>
    <dbReference type="NCBI Taxonomy" id="702453"/>
    <lineage>
        <taxon>Bacteria</taxon>
        <taxon>Bacillati</taxon>
        <taxon>Bacillota</taxon>
        <taxon>Bacilli</taxon>
        <taxon>Bacillales</taxon>
        <taxon>Listeriaceae</taxon>
        <taxon>Listeria</taxon>
    </lineage>
</organism>
<gene>
    <name evidence="2" type="ORF">NT03LS_2865</name>
</gene>
<feature type="transmembrane region" description="Helical" evidence="1">
    <location>
        <begin position="6"/>
        <end position="23"/>
    </location>
</feature>
<dbReference type="EMBL" id="ADXJ01000942">
    <property type="protein sequence ID" value="EFR99048.1"/>
    <property type="molecule type" value="Genomic_DNA"/>
</dbReference>
<name>E3ZTK0_LISSE</name>
<dbReference type="GO" id="GO:0016740">
    <property type="term" value="F:transferase activity"/>
    <property type="evidence" value="ECO:0007669"/>
    <property type="project" value="UniProtKB-KW"/>
</dbReference>
<dbReference type="PATRIC" id="fig|702453.3.peg.2407"/>
<keyword evidence="2" id="KW-0808">Transferase</keyword>
<accession>E3ZTK0</accession>
<dbReference type="Proteomes" id="UP000004302">
    <property type="component" value="Chromosome"/>
</dbReference>